<evidence type="ECO:0000313" key="7">
    <source>
        <dbReference type="Proteomes" id="UP000199356"/>
    </source>
</evidence>
<keyword evidence="3 5" id="KW-0732">Signal</keyword>
<dbReference type="STRING" id="441119.SAMN04488047_1487"/>
<dbReference type="PANTHER" id="PTHR30061:SF50">
    <property type="entry name" value="MALTOSE_MALTODEXTRIN-BINDING PERIPLASMIC PROTEIN"/>
    <property type="match status" value="1"/>
</dbReference>
<dbReference type="Gene3D" id="3.40.190.10">
    <property type="entry name" value="Periplasmic binding protein-like II"/>
    <property type="match status" value="1"/>
</dbReference>
<dbReference type="CDD" id="cd14749">
    <property type="entry name" value="PBP2_XBP1_like"/>
    <property type="match status" value="1"/>
</dbReference>
<evidence type="ECO:0000256" key="4">
    <source>
        <dbReference type="SAM" id="MobiDB-lite"/>
    </source>
</evidence>
<dbReference type="AlphaFoldDB" id="A0A1I5WKF5"/>
<keyword evidence="2" id="KW-0813">Transport</keyword>
<feature type="region of interest" description="Disordered" evidence="4">
    <location>
        <begin position="405"/>
        <end position="426"/>
    </location>
</feature>
<evidence type="ECO:0000256" key="2">
    <source>
        <dbReference type="ARBA" id="ARBA00022448"/>
    </source>
</evidence>
<gene>
    <name evidence="6" type="ORF">SAMN04488047_1487</name>
</gene>
<evidence type="ECO:0000256" key="3">
    <source>
        <dbReference type="ARBA" id="ARBA00022729"/>
    </source>
</evidence>
<dbReference type="GO" id="GO:1901982">
    <property type="term" value="F:maltose binding"/>
    <property type="evidence" value="ECO:0007669"/>
    <property type="project" value="TreeGrafter"/>
</dbReference>
<proteinExistence type="inferred from homology"/>
<dbReference type="GO" id="GO:0042956">
    <property type="term" value="P:maltodextrin transmembrane transport"/>
    <property type="evidence" value="ECO:0007669"/>
    <property type="project" value="TreeGrafter"/>
</dbReference>
<evidence type="ECO:0000313" key="6">
    <source>
        <dbReference type="EMBL" id="SFQ19836.1"/>
    </source>
</evidence>
<reference evidence="6 7" key="1">
    <citation type="submission" date="2016-10" db="EMBL/GenBank/DDBJ databases">
        <authorList>
            <person name="de Groot N.N."/>
        </authorList>
    </citation>
    <scope>NUCLEOTIDE SEQUENCE [LARGE SCALE GENOMIC DNA]</scope>
    <source>
        <strain evidence="6 7">DSM 19547</strain>
    </source>
</reference>
<keyword evidence="7" id="KW-1185">Reference proteome</keyword>
<dbReference type="GO" id="GO:0015768">
    <property type="term" value="P:maltose transport"/>
    <property type="evidence" value="ECO:0007669"/>
    <property type="project" value="TreeGrafter"/>
</dbReference>
<dbReference type="InterPro" id="IPR006059">
    <property type="entry name" value="SBP"/>
</dbReference>
<dbReference type="SUPFAM" id="SSF53850">
    <property type="entry name" value="Periplasmic binding protein-like II"/>
    <property type="match status" value="1"/>
</dbReference>
<dbReference type="Proteomes" id="UP000199356">
    <property type="component" value="Unassembled WGS sequence"/>
</dbReference>
<dbReference type="RefSeq" id="WP_218153161.1">
    <property type="nucleotide sequence ID" value="NZ_FOXA01000048.1"/>
</dbReference>
<sequence>MMKSMRMTALAGLASSAVLCAGAANAVEIEYWQYFYDARVDAMEQLIENFEEANPDITVKMTTFPYADYRTKVAAAIPAGEGPDVVQLFYGWLNDYIEAGLIQPLPEEAFPADQIDEAFFPMVQAMKRDGQYYALPTAVRSLALFYNERLFEEAGIDGPPETLDELVEDAKKLTKKDGAGNITQVGLTTGMTAQDHHWFREVLIRQFGGEPYLDDYRTVNYNNEAGLKALEFYTDLEKTHEVTSSSFMDEPQAAFKAGRAGMHIDGSFRVGSLADMRGLKWGVAELPVGPDGTASNYSSYWVNAITSKAEGEEYDAAVKFMEYITSDEAMQIWLEVVGELPAKPSVGLTEENANDPVYGPFIRGLENAHTTIFANESAQRQVLMDMVARTDIQGMPLEESLAIAAEEEQKAPPLPLRRSSHPRPSP</sequence>
<feature type="signal peptide" evidence="5">
    <location>
        <begin position="1"/>
        <end position="26"/>
    </location>
</feature>
<dbReference type="GO" id="GO:0055052">
    <property type="term" value="C:ATP-binding cassette (ABC) transporter complex, substrate-binding subunit-containing"/>
    <property type="evidence" value="ECO:0007669"/>
    <property type="project" value="TreeGrafter"/>
</dbReference>
<name>A0A1I5WKF5_9RHOB</name>
<comment type="similarity">
    <text evidence="1">Belongs to the bacterial solute-binding protein 1 family.</text>
</comment>
<feature type="chain" id="PRO_5011796802" evidence="5">
    <location>
        <begin position="27"/>
        <end position="426"/>
    </location>
</feature>
<evidence type="ECO:0000256" key="1">
    <source>
        <dbReference type="ARBA" id="ARBA00008520"/>
    </source>
</evidence>
<dbReference type="Pfam" id="PF13416">
    <property type="entry name" value="SBP_bac_8"/>
    <property type="match status" value="1"/>
</dbReference>
<accession>A0A1I5WKF5</accession>
<evidence type="ECO:0000256" key="5">
    <source>
        <dbReference type="SAM" id="SignalP"/>
    </source>
</evidence>
<dbReference type="EMBL" id="FOXA01000048">
    <property type="protein sequence ID" value="SFQ19836.1"/>
    <property type="molecule type" value="Genomic_DNA"/>
</dbReference>
<dbReference type="PANTHER" id="PTHR30061">
    <property type="entry name" value="MALTOSE-BINDING PERIPLASMIC PROTEIN"/>
    <property type="match status" value="1"/>
</dbReference>
<protein>
    <submittedName>
        <fullName evidence="6">Carbohydrate ABC transporter substrate-binding protein, CUT1 family</fullName>
    </submittedName>
</protein>
<organism evidence="6 7">
    <name type="scientific">Tranquillimonas alkanivorans</name>
    <dbReference type="NCBI Taxonomy" id="441119"/>
    <lineage>
        <taxon>Bacteria</taxon>
        <taxon>Pseudomonadati</taxon>
        <taxon>Pseudomonadota</taxon>
        <taxon>Alphaproteobacteria</taxon>
        <taxon>Rhodobacterales</taxon>
        <taxon>Roseobacteraceae</taxon>
        <taxon>Tranquillimonas</taxon>
    </lineage>
</organism>